<evidence type="ECO:0000313" key="3">
    <source>
        <dbReference type="EMBL" id="THZ33188.1"/>
    </source>
</evidence>
<feature type="region of interest" description="Disordered" evidence="1">
    <location>
        <begin position="231"/>
        <end position="268"/>
    </location>
</feature>
<comment type="caution">
    <text evidence="3">The sequence shown here is derived from an EMBL/GenBank/DDBJ whole genome shotgun (WGS) entry which is preliminary data.</text>
</comment>
<feature type="region of interest" description="Disordered" evidence="1">
    <location>
        <begin position="166"/>
        <end position="208"/>
    </location>
</feature>
<dbReference type="InterPro" id="IPR039207">
    <property type="entry name" value="MMTAG2-like"/>
</dbReference>
<reference evidence="3 4" key="1">
    <citation type="submission" date="2018-10" db="EMBL/GenBank/DDBJ databases">
        <title>Fifty Aureobasidium pullulans genomes reveal a recombining polyextremotolerant generalist.</title>
        <authorList>
            <person name="Gostincar C."/>
            <person name="Turk M."/>
            <person name="Zajc J."/>
            <person name="Gunde-Cimerman N."/>
        </authorList>
    </citation>
    <scope>NUCLEOTIDE SEQUENCE [LARGE SCALE GENOMIC DNA]</scope>
    <source>
        <strain evidence="3 4">EXF-3863</strain>
    </source>
</reference>
<protein>
    <recommendedName>
        <fullName evidence="2">Multiple myeloma tumor-associated protein 2-like N-terminal domain-containing protein</fullName>
    </recommendedName>
</protein>
<dbReference type="Proteomes" id="UP000308005">
    <property type="component" value="Unassembled WGS sequence"/>
</dbReference>
<gene>
    <name evidence="3" type="ORF">D6C91_00021</name>
</gene>
<proteinExistence type="predicted"/>
<accession>A0A4S9U7B5</accession>
<feature type="compositionally biased region" description="Basic and acidic residues" evidence="1">
    <location>
        <begin position="245"/>
        <end position="255"/>
    </location>
</feature>
<dbReference type="PANTHER" id="PTHR14580:SF0">
    <property type="entry name" value="MULTIPLE MYELOMA TUMOR-ASSOCIATED PROTEIN 2"/>
    <property type="match status" value="1"/>
</dbReference>
<dbReference type="EMBL" id="QZBM01000001">
    <property type="protein sequence ID" value="THZ33188.1"/>
    <property type="molecule type" value="Genomic_DNA"/>
</dbReference>
<sequence>MCRTADCRVMRSVAKTKLNGNRNFQIRATLTPATRAPSSKAKYESQWSLSHRQNQHIIMDLLQTVRKEGSRGGRNEFSWQDVQNDPHRQNYLGHSLMAPVGRWQKGKDLNWYARGEDGEELDEAAQRREEMRKIKQQEEDEMLRAMGLPVPDRDNANLEPVALRPGMAAQAAPAAEPEKRERRVVREDTREDRVQEMETKTDDTGRDGTTAIADMVLQMMSANADTTTVVVSAQGQDRSNAEGTEVDRRAERETEMASGADVTTKRQL</sequence>
<dbReference type="Pfam" id="PF10159">
    <property type="entry name" value="MMtag"/>
    <property type="match status" value="1"/>
</dbReference>
<dbReference type="AlphaFoldDB" id="A0A4S9U7B5"/>
<name>A0A4S9U7B5_AURPU</name>
<evidence type="ECO:0000259" key="2">
    <source>
        <dbReference type="Pfam" id="PF10159"/>
    </source>
</evidence>
<dbReference type="PANTHER" id="PTHR14580">
    <property type="entry name" value="MULTIPLE MYELOMA TUMOR-ASSOCIATED PROTEIN 2 FAMILY MEMBER"/>
    <property type="match status" value="1"/>
</dbReference>
<feature type="domain" description="Multiple myeloma tumor-associated protein 2-like N-terminal" evidence="2">
    <location>
        <begin position="69"/>
        <end position="147"/>
    </location>
</feature>
<organism evidence="3 4">
    <name type="scientific">Aureobasidium pullulans</name>
    <name type="common">Black yeast</name>
    <name type="synonym">Pullularia pullulans</name>
    <dbReference type="NCBI Taxonomy" id="5580"/>
    <lineage>
        <taxon>Eukaryota</taxon>
        <taxon>Fungi</taxon>
        <taxon>Dikarya</taxon>
        <taxon>Ascomycota</taxon>
        <taxon>Pezizomycotina</taxon>
        <taxon>Dothideomycetes</taxon>
        <taxon>Dothideomycetidae</taxon>
        <taxon>Dothideales</taxon>
        <taxon>Saccotheciaceae</taxon>
        <taxon>Aureobasidium</taxon>
    </lineage>
</organism>
<dbReference type="InterPro" id="IPR019315">
    <property type="entry name" value="MMTA2_N"/>
</dbReference>
<evidence type="ECO:0000256" key="1">
    <source>
        <dbReference type="SAM" id="MobiDB-lite"/>
    </source>
</evidence>
<feature type="compositionally biased region" description="Polar residues" evidence="1">
    <location>
        <begin position="231"/>
        <end position="242"/>
    </location>
</feature>
<feature type="compositionally biased region" description="Basic and acidic residues" evidence="1">
    <location>
        <begin position="176"/>
        <end position="206"/>
    </location>
</feature>
<evidence type="ECO:0000313" key="4">
    <source>
        <dbReference type="Proteomes" id="UP000308005"/>
    </source>
</evidence>